<evidence type="ECO:0000256" key="1">
    <source>
        <dbReference type="SAM" id="Phobius"/>
    </source>
</evidence>
<gene>
    <name evidence="2" type="ORF">Oscil6304_5040</name>
</gene>
<sequence length="479" mass="54653">MNEQLSGELLHYPKLSLYAFHLCHDMALAEGERVEDADVLWQGFEELGKSLKIPALKICRQWLKIPEHQGTEPFRELLSEKIDRCLSFHFPPVAGKSDTPRRNGEFYAVQLHDTYVADLTFRYPGMVPVAELTHLNPEGRLLPDRISASIGQTLLLFAKPVIPEESPSPDTLRNLADRCKKALLTQAQTPFDPSYLAQGQLLGSPIFEYDNDAENPAQSCHILIWLDCHPDTAQLEDSGDYYHTLMDLLCYRSKIRFSYHQARTRYRDCRQLYHELETLMEALQTLPEDTAEKLTVLQDFLLKINPQAFSYARHIRDIEDQRTTIITNLKNYTTKLEELTNIAGKQELSFLQAFSYECRSKFLGQIHTELNYLRPGQALFGHCIATMRGIVEVEQAKMNHNQQQTNQDLQDQIQAVGVGIATGAIVASTSGLMMETWTLPKPSQGMKPLHPFLIALAASAFCSWGAWKLMKWRISIQRK</sequence>
<accession>K9TNV4</accession>
<keyword evidence="1" id="KW-1133">Transmembrane helix</keyword>
<dbReference type="AlphaFoldDB" id="K9TNV4"/>
<name>K9TNV4_9CYAN</name>
<keyword evidence="1" id="KW-0472">Membrane</keyword>
<proteinExistence type="predicted"/>
<reference evidence="2 3" key="1">
    <citation type="submission" date="2012-06" db="EMBL/GenBank/DDBJ databases">
        <title>Finished chromosome of genome of Oscillatoria acuminata PCC 6304.</title>
        <authorList>
            <consortium name="US DOE Joint Genome Institute"/>
            <person name="Gugger M."/>
            <person name="Coursin T."/>
            <person name="Rippka R."/>
            <person name="Tandeau De Marsac N."/>
            <person name="Huntemann M."/>
            <person name="Wei C.-L."/>
            <person name="Han J."/>
            <person name="Detter J.C."/>
            <person name="Han C."/>
            <person name="Tapia R."/>
            <person name="Davenport K."/>
            <person name="Daligault H."/>
            <person name="Erkkila T."/>
            <person name="Gu W."/>
            <person name="Munk A.C.C."/>
            <person name="Teshima H."/>
            <person name="Xu Y."/>
            <person name="Chain P."/>
            <person name="Chen A."/>
            <person name="Krypides N."/>
            <person name="Mavromatis K."/>
            <person name="Markowitz V."/>
            <person name="Szeto E."/>
            <person name="Ivanova N."/>
            <person name="Mikhailova N."/>
            <person name="Ovchinnikova G."/>
            <person name="Pagani I."/>
            <person name="Pati A."/>
            <person name="Goodwin L."/>
            <person name="Peters L."/>
            <person name="Pitluck S."/>
            <person name="Woyke T."/>
            <person name="Kerfeld C."/>
        </authorList>
    </citation>
    <scope>NUCLEOTIDE SEQUENCE [LARGE SCALE GENOMIC DNA]</scope>
    <source>
        <strain evidence="2 3">PCC 6304</strain>
    </source>
</reference>
<dbReference type="InParanoid" id="K9TNV4"/>
<keyword evidence="1" id="KW-0812">Transmembrane</keyword>
<dbReference type="RefSeq" id="WP_015151156.1">
    <property type="nucleotide sequence ID" value="NC_019693.1"/>
</dbReference>
<dbReference type="OrthoDB" id="448901at2"/>
<dbReference type="HOGENOM" id="CLU_036803_1_0_3"/>
<evidence type="ECO:0000313" key="3">
    <source>
        <dbReference type="Proteomes" id="UP000010367"/>
    </source>
</evidence>
<protein>
    <submittedName>
        <fullName evidence="2">Uncharacterized protein</fullName>
    </submittedName>
</protein>
<feature type="transmembrane region" description="Helical" evidence="1">
    <location>
        <begin position="449"/>
        <end position="470"/>
    </location>
</feature>
<keyword evidence="3" id="KW-1185">Reference proteome</keyword>
<evidence type="ECO:0000313" key="2">
    <source>
        <dbReference type="EMBL" id="AFY84542.1"/>
    </source>
</evidence>
<dbReference type="STRING" id="56110.Oscil6304_5040"/>
<dbReference type="Proteomes" id="UP000010367">
    <property type="component" value="Chromosome"/>
</dbReference>
<dbReference type="eggNOG" id="ENOG502ZAHQ">
    <property type="taxonomic scope" value="Bacteria"/>
</dbReference>
<organism evidence="2 3">
    <name type="scientific">Oscillatoria acuminata PCC 6304</name>
    <dbReference type="NCBI Taxonomy" id="56110"/>
    <lineage>
        <taxon>Bacteria</taxon>
        <taxon>Bacillati</taxon>
        <taxon>Cyanobacteriota</taxon>
        <taxon>Cyanophyceae</taxon>
        <taxon>Oscillatoriophycideae</taxon>
        <taxon>Oscillatoriales</taxon>
        <taxon>Oscillatoriaceae</taxon>
        <taxon>Oscillatoria</taxon>
    </lineage>
</organism>
<dbReference type="EMBL" id="CP003607">
    <property type="protein sequence ID" value="AFY84542.1"/>
    <property type="molecule type" value="Genomic_DNA"/>
</dbReference>
<dbReference type="KEGG" id="oac:Oscil6304_5040"/>